<dbReference type="OrthoDB" id="1521937at2"/>
<dbReference type="InterPro" id="IPR036163">
    <property type="entry name" value="HMA_dom_sf"/>
</dbReference>
<dbReference type="Proteomes" id="UP000239366">
    <property type="component" value="Unassembled WGS sequence"/>
</dbReference>
<evidence type="ECO:0000256" key="6">
    <source>
        <dbReference type="SAM" id="Phobius"/>
    </source>
</evidence>
<feature type="transmembrane region" description="Helical" evidence="6">
    <location>
        <begin position="89"/>
        <end position="107"/>
    </location>
</feature>
<feature type="transmembrane region" description="Helical" evidence="6">
    <location>
        <begin position="113"/>
        <end position="131"/>
    </location>
</feature>
<evidence type="ECO:0000256" key="5">
    <source>
        <dbReference type="ARBA" id="ARBA00023136"/>
    </source>
</evidence>
<dbReference type="InterPro" id="IPR009908">
    <property type="entry name" value="Methylamine_util_MauE"/>
</dbReference>
<evidence type="ECO:0000256" key="2">
    <source>
        <dbReference type="ARBA" id="ARBA00022692"/>
    </source>
</evidence>
<accession>A0A2S7TBP3</accession>
<evidence type="ECO:0000256" key="3">
    <source>
        <dbReference type="ARBA" id="ARBA00022723"/>
    </source>
</evidence>
<feature type="domain" description="HMA" evidence="7">
    <location>
        <begin position="1"/>
        <end position="65"/>
    </location>
</feature>
<feature type="transmembrane region" description="Helical" evidence="6">
    <location>
        <begin position="152"/>
        <end position="170"/>
    </location>
</feature>
<comment type="subcellular location">
    <subcellularLocation>
        <location evidence="1">Membrane</location>
        <topology evidence="1">Multi-pass membrane protein</topology>
    </subcellularLocation>
</comment>
<dbReference type="EMBL" id="MQVX01000001">
    <property type="protein sequence ID" value="PQJ16886.1"/>
    <property type="molecule type" value="Genomic_DNA"/>
</dbReference>
<name>A0A2S7TBP3_9FLAO</name>
<evidence type="ECO:0000313" key="9">
    <source>
        <dbReference type="Proteomes" id="UP000239366"/>
    </source>
</evidence>
<dbReference type="PROSITE" id="PS50846">
    <property type="entry name" value="HMA_2"/>
    <property type="match status" value="1"/>
</dbReference>
<dbReference type="GO" id="GO:0016020">
    <property type="term" value="C:membrane"/>
    <property type="evidence" value="ECO:0007669"/>
    <property type="project" value="UniProtKB-SubCell"/>
</dbReference>
<proteinExistence type="predicted"/>
<dbReference type="InterPro" id="IPR017969">
    <property type="entry name" value="Heavy-metal-associated_CS"/>
</dbReference>
<keyword evidence="5 6" id="KW-0472">Membrane</keyword>
<keyword evidence="9" id="KW-1185">Reference proteome</keyword>
<protein>
    <recommendedName>
        <fullName evidence="7">HMA domain-containing protein</fullName>
    </recommendedName>
</protein>
<evidence type="ECO:0000256" key="4">
    <source>
        <dbReference type="ARBA" id="ARBA00022989"/>
    </source>
</evidence>
<keyword evidence="4 6" id="KW-1133">Transmembrane helix</keyword>
<evidence type="ECO:0000259" key="7">
    <source>
        <dbReference type="PROSITE" id="PS50846"/>
    </source>
</evidence>
<dbReference type="GO" id="GO:0030416">
    <property type="term" value="P:methylamine metabolic process"/>
    <property type="evidence" value="ECO:0007669"/>
    <property type="project" value="InterPro"/>
</dbReference>
<reference evidence="9" key="1">
    <citation type="submission" date="2016-11" db="EMBL/GenBank/DDBJ databases">
        <title>Trade-off between light-utilization and light-protection in marine flavobacteria.</title>
        <authorList>
            <person name="Kumagai Y."/>
            <person name="Yoshizawa S."/>
            <person name="Kogure K."/>
        </authorList>
    </citation>
    <scope>NUCLEOTIDE SEQUENCE [LARGE SCALE GENOMIC DNA]</scope>
    <source>
        <strain evidence="9">SG-18</strain>
    </source>
</reference>
<dbReference type="Pfam" id="PF07291">
    <property type="entry name" value="MauE"/>
    <property type="match status" value="1"/>
</dbReference>
<keyword evidence="3" id="KW-0479">Metal-binding</keyword>
<dbReference type="PROSITE" id="PS01047">
    <property type="entry name" value="HMA_1"/>
    <property type="match status" value="1"/>
</dbReference>
<dbReference type="CDD" id="cd00371">
    <property type="entry name" value="HMA"/>
    <property type="match status" value="1"/>
</dbReference>
<dbReference type="Pfam" id="PF00403">
    <property type="entry name" value="HMA"/>
    <property type="match status" value="1"/>
</dbReference>
<keyword evidence="2 6" id="KW-0812">Transmembrane</keyword>
<comment type="caution">
    <text evidence="8">The sequence shown here is derived from an EMBL/GenBank/DDBJ whole genome shotgun (WGS) entry which is preliminary data.</text>
</comment>
<sequence>MKQEARIQGMTCSGCVASVKQTLEAHPSIRQAEIELTSGKVSLEVEETVSSDSLQALFPEKYTVVDLDRAVSEVKEKPVQSKWRQLRPLWLVFSGILITSLLLNSGSWQRGSIMLDSMGLFYLVFGFFKLLDYKNFPASFRMYDPLAKAVPAYAWAYPFIELVLAALFLSRFAVPLALGLTLVILGITTYGVLKVLRSNTTIQCACLGTALKLPMTEATLIENLLMIAMALWMLPAYGYLL</sequence>
<feature type="transmembrane region" description="Helical" evidence="6">
    <location>
        <begin position="220"/>
        <end position="240"/>
    </location>
</feature>
<evidence type="ECO:0000313" key="8">
    <source>
        <dbReference type="EMBL" id="PQJ16886.1"/>
    </source>
</evidence>
<feature type="transmembrane region" description="Helical" evidence="6">
    <location>
        <begin position="176"/>
        <end position="193"/>
    </location>
</feature>
<dbReference type="AlphaFoldDB" id="A0A2S7TBP3"/>
<organism evidence="8 9">
    <name type="scientific">Aureicoccus marinus</name>
    <dbReference type="NCBI Taxonomy" id="754435"/>
    <lineage>
        <taxon>Bacteria</taxon>
        <taxon>Pseudomonadati</taxon>
        <taxon>Bacteroidota</taxon>
        <taxon>Flavobacteriia</taxon>
        <taxon>Flavobacteriales</taxon>
        <taxon>Flavobacteriaceae</taxon>
        <taxon>Aureicoccus</taxon>
    </lineage>
</organism>
<evidence type="ECO:0000256" key="1">
    <source>
        <dbReference type="ARBA" id="ARBA00004141"/>
    </source>
</evidence>
<dbReference type="InterPro" id="IPR006121">
    <property type="entry name" value="HMA_dom"/>
</dbReference>
<gene>
    <name evidence="8" type="ORF">BST99_13535</name>
</gene>
<dbReference type="Gene3D" id="3.30.70.100">
    <property type="match status" value="1"/>
</dbReference>
<dbReference type="SUPFAM" id="SSF55008">
    <property type="entry name" value="HMA, heavy metal-associated domain"/>
    <property type="match status" value="1"/>
</dbReference>
<dbReference type="GO" id="GO:0046872">
    <property type="term" value="F:metal ion binding"/>
    <property type="evidence" value="ECO:0007669"/>
    <property type="project" value="UniProtKB-KW"/>
</dbReference>